<dbReference type="AlphaFoldDB" id="A0A1D2MI06"/>
<reference evidence="8 9" key="1">
    <citation type="journal article" date="2016" name="Genome Biol. Evol.">
        <title>Gene Family Evolution Reflects Adaptation to Soil Environmental Stressors in the Genome of the Collembolan Orchesella cincta.</title>
        <authorList>
            <person name="Faddeeva-Vakhrusheva A."/>
            <person name="Derks M.F."/>
            <person name="Anvar S.Y."/>
            <person name="Agamennone V."/>
            <person name="Suring W."/>
            <person name="Smit S."/>
            <person name="van Straalen N.M."/>
            <person name="Roelofs D."/>
        </authorList>
    </citation>
    <scope>NUCLEOTIDE SEQUENCE [LARGE SCALE GENOMIC DNA]</scope>
    <source>
        <tissue evidence="8">Mixed pool</tissue>
    </source>
</reference>
<dbReference type="EMBL" id="LJIJ01001201">
    <property type="protein sequence ID" value="ODM92551.1"/>
    <property type="molecule type" value="Genomic_DNA"/>
</dbReference>
<evidence type="ECO:0000256" key="6">
    <source>
        <dbReference type="ARBA" id="ARBA00034546"/>
    </source>
</evidence>
<dbReference type="GO" id="GO:0005737">
    <property type="term" value="C:cytoplasm"/>
    <property type="evidence" value="ECO:0007669"/>
    <property type="project" value="TreeGrafter"/>
</dbReference>
<comment type="similarity">
    <text evidence="7">Belongs to the FPP/GGPP synthase family.</text>
</comment>
<organism evidence="8 9">
    <name type="scientific">Orchesella cincta</name>
    <name type="common">Springtail</name>
    <name type="synonym">Podura cincta</name>
    <dbReference type="NCBI Taxonomy" id="48709"/>
    <lineage>
        <taxon>Eukaryota</taxon>
        <taxon>Metazoa</taxon>
        <taxon>Ecdysozoa</taxon>
        <taxon>Arthropoda</taxon>
        <taxon>Hexapoda</taxon>
        <taxon>Collembola</taxon>
        <taxon>Entomobryomorpha</taxon>
        <taxon>Entomobryoidea</taxon>
        <taxon>Orchesellidae</taxon>
        <taxon>Orchesellinae</taxon>
        <taxon>Orchesella</taxon>
    </lineage>
</organism>
<evidence type="ECO:0000256" key="5">
    <source>
        <dbReference type="ARBA" id="ARBA00033740"/>
    </source>
</evidence>
<keyword evidence="2 7" id="KW-0808">Transferase</keyword>
<comment type="caution">
    <text evidence="8">The sequence shown here is derived from an EMBL/GenBank/DDBJ whole genome shotgun (WGS) entry which is preliminary data.</text>
</comment>
<evidence type="ECO:0000256" key="4">
    <source>
        <dbReference type="ARBA" id="ARBA00022842"/>
    </source>
</evidence>
<dbReference type="GO" id="GO:0046872">
    <property type="term" value="F:metal ion binding"/>
    <property type="evidence" value="ECO:0007669"/>
    <property type="project" value="UniProtKB-KW"/>
</dbReference>
<dbReference type="SFLD" id="SFLDS00005">
    <property type="entry name" value="Isoprenoid_Synthase_Type_I"/>
    <property type="match status" value="1"/>
</dbReference>
<dbReference type="Gene3D" id="1.10.600.10">
    <property type="entry name" value="Farnesyl Diphosphate Synthase"/>
    <property type="match status" value="1"/>
</dbReference>
<dbReference type="GO" id="GO:0004161">
    <property type="term" value="F:dimethylallyltranstransferase activity"/>
    <property type="evidence" value="ECO:0007669"/>
    <property type="project" value="TreeGrafter"/>
</dbReference>
<dbReference type="SFLD" id="SFLDG01017">
    <property type="entry name" value="Polyprenyl_Transferase_Like"/>
    <property type="match status" value="1"/>
</dbReference>
<evidence type="ECO:0000313" key="8">
    <source>
        <dbReference type="EMBL" id="ODM92551.1"/>
    </source>
</evidence>
<dbReference type="PANTHER" id="PTHR11525:SF0">
    <property type="entry name" value="FARNESYL PYROPHOSPHATE SYNTHASE"/>
    <property type="match status" value="1"/>
</dbReference>
<dbReference type="OrthoDB" id="10257492at2759"/>
<dbReference type="CDD" id="cd00685">
    <property type="entry name" value="Trans_IPPS_HT"/>
    <property type="match status" value="1"/>
</dbReference>
<dbReference type="PANTHER" id="PTHR11525">
    <property type="entry name" value="FARNESYL-PYROPHOSPHATE SYNTHETASE"/>
    <property type="match status" value="1"/>
</dbReference>
<dbReference type="PROSITE" id="PS00723">
    <property type="entry name" value="POLYPRENYL_SYNTHASE_1"/>
    <property type="match status" value="1"/>
</dbReference>
<evidence type="ECO:0000256" key="7">
    <source>
        <dbReference type="RuleBase" id="RU004466"/>
    </source>
</evidence>
<evidence type="ECO:0000256" key="1">
    <source>
        <dbReference type="ARBA" id="ARBA00001946"/>
    </source>
</evidence>
<dbReference type="SUPFAM" id="SSF48576">
    <property type="entry name" value="Terpenoid synthases"/>
    <property type="match status" value="1"/>
</dbReference>
<dbReference type="STRING" id="48709.A0A1D2MI06"/>
<dbReference type="Pfam" id="PF00348">
    <property type="entry name" value="polyprenyl_synt"/>
    <property type="match status" value="1"/>
</dbReference>
<dbReference type="GO" id="GO:0042811">
    <property type="term" value="P:pheromone biosynthetic process"/>
    <property type="evidence" value="ECO:0007669"/>
    <property type="project" value="UniProtKB-ARBA"/>
</dbReference>
<dbReference type="GO" id="GO:0045337">
    <property type="term" value="P:farnesyl diphosphate biosynthetic process"/>
    <property type="evidence" value="ECO:0007669"/>
    <property type="project" value="TreeGrafter"/>
</dbReference>
<keyword evidence="3" id="KW-0479">Metal-binding</keyword>
<name>A0A1D2MI06_ORCCI</name>
<keyword evidence="4" id="KW-0460">Magnesium</keyword>
<comment type="pathway">
    <text evidence="5">Pheromone biosynthesis.</text>
</comment>
<dbReference type="InterPro" id="IPR008949">
    <property type="entry name" value="Isoprenoid_synthase_dom_sf"/>
</dbReference>
<dbReference type="OMA" id="NEASHRT"/>
<gene>
    <name evidence="8" type="ORF">Ocin01_14131</name>
</gene>
<dbReference type="GO" id="GO:0004337">
    <property type="term" value="F:(2E,6E)-farnesyl diphosphate synthase activity"/>
    <property type="evidence" value="ECO:0007669"/>
    <property type="project" value="TreeGrafter"/>
</dbReference>
<evidence type="ECO:0000256" key="2">
    <source>
        <dbReference type="ARBA" id="ARBA00022679"/>
    </source>
</evidence>
<proteinExistence type="inferred from homology"/>
<evidence type="ECO:0000256" key="3">
    <source>
        <dbReference type="ARBA" id="ARBA00022723"/>
    </source>
</evidence>
<comment type="cofactor">
    <cofactor evidence="1">
        <name>Mg(2+)</name>
        <dbReference type="ChEBI" id="CHEBI:18420"/>
    </cofactor>
</comment>
<dbReference type="InterPro" id="IPR039702">
    <property type="entry name" value="FPS1-like"/>
</dbReference>
<sequence>MVETTFVELVKEDHDNFNNLFKQIVDDIISDTTTFSEENQLSSALSWIGKVCIYNVPHGKKLRGLLVPLTVRVFLKNPTNIQLNQAYVLGWCVEILQAAFLVADDIMDKGIMRRGSPCWYLVDNLGADAVNDSWLLEQFVYQLVRKHFGGTSYYTNLIDLFHQVTQKTVLGQCLDTQTGRNLNFEEYTMERYETIVKYKTSYYTFYLPIALATIIATAENKLANKLEALTMNIGHLFQAVDDYLDCFGSEMDMGKVGTDIQNGKCSWLFVRSKQLCSKEQLGVLYENYGNSDNDKVAQVKKIYECLNITQHFEQFVQQKKGDFLQAVEELENNDLKVLLQKLLEMVVAKV</sequence>
<accession>A0A1D2MI06</accession>
<dbReference type="InterPro" id="IPR033749">
    <property type="entry name" value="Polyprenyl_synt_CS"/>
</dbReference>
<protein>
    <recommendedName>
        <fullName evidence="6">Farnesyl pyrophosphate synthase</fullName>
    </recommendedName>
</protein>
<evidence type="ECO:0000313" key="9">
    <source>
        <dbReference type="Proteomes" id="UP000094527"/>
    </source>
</evidence>
<dbReference type="InterPro" id="IPR000092">
    <property type="entry name" value="Polyprenyl_synt"/>
</dbReference>
<dbReference type="Proteomes" id="UP000094527">
    <property type="component" value="Unassembled WGS sequence"/>
</dbReference>
<keyword evidence="9" id="KW-1185">Reference proteome</keyword>